<evidence type="ECO:0000256" key="1">
    <source>
        <dbReference type="SAM" id="MobiDB-lite"/>
    </source>
</evidence>
<dbReference type="Pfam" id="PF03564">
    <property type="entry name" value="DUF1759"/>
    <property type="match status" value="1"/>
</dbReference>
<dbReference type="PANTHER" id="PTHR47331">
    <property type="entry name" value="PHD-TYPE DOMAIN-CONTAINING PROTEIN"/>
    <property type="match status" value="1"/>
</dbReference>
<keyword evidence="3" id="KW-1185">Reference proteome</keyword>
<sequence length="843" mass="93719">MIILTLGNLTGEPLNLVKVITLSEENYTIAYNALVDRYENKRKLSYHYWNTLKQLPKLTSESASGLRKLSEKFKENRSALMALNLAESLEDFMWFQLLLEKLDPDTRKLFESDIRTLGPAEIPKFKQLANFIEGQCRVLDSLGKPREPTSTTNSSRQVNTTSKAKSVFIVDSSPQNCALCTGEHVIYKCPEFTPKTSRQRSEIVKSRRLCINCLRPAHNANACNSKSSCRVCKERHHTMLHFEKSSASPVTPGAPSSTLPSASSTTAAGTSWSSSSSAVDSSLTTLTSAIENKIVLLATAPKQLYRSKMSSSIRSAIHTIENSRLVECRIQPRNKPDQSKTINVHVLPQLAGDMPAGPVDVSNWKHLCNLELADPDFNTPHRVEMLLGGDLYASLLKPGVLLGSEPGEPAAINTVFGWVINGPVDIRSPSVVHACLTTDSLEFTLKRFWQLEEVPEKTFANPRDAQCEELFSAADYVAFMQDYLEAGHMSLAPPAMGTTARSYYIPHHCVQKPDSASTKLRIVFDASAKCANGQSLKDTLHTGPKLLQDIVRVLLNFRLHRVVFTADVRQMYRQISIAPNDLEFQRIIWRSFPDDALQDYYLNTVTYGVCSAPFLAIRTLLDIYMDDIVTGCDSVQDALELQEQLIKLLQCGQFELRKCANNALPLLEHLDSSLRQHVRDFDSGDSVASHLIQQLWCLGLSWDETPPAEITHRWEQYRSQLPGMSEIKLKRHLLTGQHLSCELYGFCDASEMGYAAAVYLRVVDVNGDVSISLVMAKSKVAPLKRQSLPQLELCGAHLLEKLLSYVSSLVVAGVTSPLENFREQSSCVHSGQGTFGMLASCSV</sequence>
<protein>
    <recommendedName>
        <fullName evidence="4">Peptidase aspartic putative domain-containing protein</fullName>
    </recommendedName>
</protein>
<feature type="compositionally biased region" description="Low complexity" evidence="1">
    <location>
        <begin position="251"/>
        <end position="278"/>
    </location>
</feature>
<feature type="region of interest" description="Disordered" evidence="1">
    <location>
        <begin position="243"/>
        <end position="278"/>
    </location>
</feature>
<dbReference type="GO" id="GO:0071897">
    <property type="term" value="P:DNA biosynthetic process"/>
    <property type="evidence" value="ECO:0007669"/>
    <property type="project" value="UniProtKB-ARBA"/>
</dbReference>
<organism evidence="2 3">
    <name type="scientific">Tenebrio molitor</name>
    <name type="common">Yellow mealworm beetle</name>
    <dbReference type="NCBI Taxonomy" id="7067"/>
    <lineage>
        <taxon>Eukaryota</taxon>
        <taxon>Metazoa</taxon>
        <taxon>Ecdysozoa</taxon>
        <taxon>Arthropoda</taxon>
        <taxon>Hexapoda</taxon>
        <taxon>Insecta</taxon>
        <taxon>Pterygota</taxon>
        <taxon>Neoptera</taxon>
        <taxon>Endopterygota</taxon>
        <taxon>Coleoptera</taxon>
        <taxon>Polyphaga</taxon>
        <taxon>Cucujiformia</taxon>
        <taxon>Tenebrionidae</taxon>
        <taxon>Tenebrio</taxon>
    </lineage>
</organism>
<evidence type="ECO:0008006" key="4">
    <source>
        <dbReference type="Google" id="ProtNLM"/>
    </source>
</evidence>
<accession>A0A8J6HC41</accession>
<dbReference type="InterPro" id="IPR043502">
    <property type="entry name" value="DNA/RNA_pol_sf"/>
</dbReference>
<reference evidence="2" key="1">
    <citation type="journal article" date="2020" name="J Insects Food Feed">
        <title>The yellow mealworm (Tenebrio molitor) genome: a resource for the emerging insects as food and feed industry.</title>
        <authorList>
            <person name="Eriksson T."/>
            <person name="Andere A."/>
            <person name="Kelstrup H."/>
            <person name="Emery V."/>
            <person name="Picard C."/>
        </authorList>
    </citation>
    <scope>NUCLEOTIDE SEQUENCE</scope>
    <source>
        <strain evidence="2">Stoneville</strain>
        <tissue evidence="2">Whole head</tissue>
    </source>
</reference>
<evidence type="ECO:0000313" key="2">
    <source>
        <dbReference type="EMBL" id="KAH0811753.1"/>
    </source>
</evidence>
<gene>
    <name evidence="2" type="ORF">GEV33_011038</name>
</gene>
<dbReference type="InterPro" id="IPR008042">
    <property type="entry name" value="Retrotrans_Pao"/>
</dbReference>
<dbReference type="SUPFAM" id="SSF56672">
    <property type="entry name" value="DNA/RNA polymerases"/>
    <property type="match status" value="1"/>
</dbReference>
<evidence type="ECO:0000313" key="3">
    <source>
        <dbReference type="Proteomes" id="UP000719412"/>
    </source>
</evidence>
<comment type="caution">
    <text evidence="2">The sequence shown here is derived from an EMBL/GenBank/DDBJ whole genome shotgun (WGS) entry which is preliminary data.</text>
</comment>
<dbReference type="Pfam" id="PF05380">
    <property type="entry name" value="Peptidase_A17"/>
    <property type="match status" value="1"/>
</dbReference>
<name>A0A8J6HC41_TENMO</name>
<dbReference type="InterPro" id="IPR005312">
    <property type="entry name" value="DUF1759"/>
</dbReference>
<dbReference type="PANTHER" id="PTHR47331:SF1">
    <property type="entry name" value="GAG-LIKE PROTEIN"/>
    <property type="match status" value="1"/>
</dbReference>
<dbReference type="Proteomes" id="UP000719412">
    <property type="component" value="Unassembled WGS sequence"/>
</dbReference>
<dbReference type="AlphaFoldDB" id="A0A8J6HC41"/>
<proteinExistence type="predicted"/>
<reference evidence="2" key="2">
    <citation type="submission" date="2021-08" db="EMBL/GenBank/DDBJ databases">
        <authorList>
            <person name="Eriksson T."/>
        </authorList>
    </citation>
    <scope>NUCLEOTIDE SEQUENCE</scope>
    <source>
        <strain evidence="2">Stoneville</strain>
        <tissue evidence="2">Whole head</tissue>
    </source>
</reference>
<dbReference type="EMBL" id="JABDTM020026578">
    <property type="protein sequence ID" value="KAH0811753.1"/>
    <property type="molecule type" value="Genomic_DNA"/>
</dbReference>